<dbReference type="EMBL" id="RDQH01000337">
    <property type="protein sequence ID" value="RXH83846.1"/>
    <property type="molecule type" value="Genomic_DNA"/>
</dbReference>
<accession>A0A498IKH3</accession>
<keyword evidence="2" id="KW-1185">Reference proteome</keyword>
<sequence>MPCLEQTSTKEATLVDHVDIKPVLIGLGVAVKIGILEDLEPANIVLIRTVFQFVFQELDR</sequence>
<comment type="caution">
    <text evidence="1">The sequence shown here is derived from an EMBL/GenBank/DDBJ whole genome shotgun (WGS) entry which is preliminary data.</text>
</comment>
<proteinExistence type="predicted"/>
<dbReference type="AlphaFoldDB" id="A0A498IKH3"/>
<gene>
    <name evidence="1" type="ORF">DVH24_013091</name>
</gene>
<evidence type="ECO:0000313" key="2">
    <source>
        <dbReference type="Proteomes" id="UP000290289"/>
    </source>
</evidence>
<dbReference type="Proteomes" id="UP000290289">
    <property type="component" value="Chromosome 11"/>
</dbReference>
<reference evidence="1 2" key="1">
    <citation type="submission" date="2018-10" db="EMBL/GenBank/DDBJ databases">
        <title>A high-quality apple genome assembly.</title>
        <authorList>
            <person name="Hu J."/>
        </authorList>
    </citation>
    <scope>NUCLEOTIDE SEQUENCE [LARGE SCALE GENOMIC DNA]</scope>
    <source>
        <strain evidence="2">cv. HFTH1</strain>
        <tissue evidence="1">Young leaf</tissue>
    </source>
</reference>
<name>A0A498IKH3_MALDO</name>
<evidence type="ECO:0000313" key="1">
    <source>
        <dbReference type="EMBL" id="RXH83846.1"/>
    </source>
</evidence>
<organism evidence="1 2">
    <name type="scientific">Malus domestica</name>
    <name type="common">Apple</name>
    <name type="synonym">Pyrus malus</name>
    <dbReference type="NCBI Taxonomy" id="3750"/>
    <lineage>
        <taxon>Eukaryota</taxon>
        <taxon>Viridiplantae</taxon>
        <taxon>Streptophyta</taxon>
        <taxon>Embryophyta</taxon>
        <taxon>Tracheophyta</taxon>
        <taxon>Spermatophyta</taxon>
        <taxon>Magnoliopsida</taxon>
        <taxon>eudicotyledons</taxon>
        <taxon>Gunneridae</taxon>
        <taxon>Pentapetalae</taxon>
        <taxon>rosids</taxon>
        <taxon>fabids</taxon>
        <taxon>Rosales</taxon>
        <taxon>Rosaceae</taxon>
        <taxon>Amygdaloideae</taxon>
        <taxon>Maleae</taxon>
        <taxon>Malus</taxon>
    </lineage>
</organism>
<protein>
    <submittedName>
        <fullName evidence="1">Uncharacterized protein</fullName>
    </submittedName>
</protein>